<dbReference type="Proteomes" id="UP000677228">
    <property type="component" value="Unassembled WGS sequence"/>
</dbReference>
<reference evidence="3" key="1">
    <citation type="submission" date="2021-02" db="EMBL/GenBank/DDBJ databases">
        <authorList>
            <person name="Nowell W R."/>
        </authorList>
    </citation>
    <scope>NUCLEOTIDE SEQUENCE</scope>
</reference>
<feature type="non-terminal residue" evidence="3">
    <location>
        <position position="1"/>
    </location>
</feature>
<evidence type="ECO:0000313" key="3">
    <source>
        <dbReference type="EMBL" id="CAF4132480.1"/>
    </source>
</evidence>
<comment type="caution">
    <text evidence="3">The sequence shown here is derived from an EMBL/GenBank/DDBJ whole genome shotgun (WGS) entry which is preliminary data.</text>
</comment>
<dbReference type="Pfam" id="PF26215">
    <property type="entry name" value="HTH_animal"/>
    <property type="match status" value="1"/>
</dbReference>
<dbReference type="PANTHER" id="PTHR21301:SF10">
    <property type="entry name" value="REVERSE TRANSCRIPTASE DOMAIN-CONTAINING PROTEIN"/>
    <property type="match status" value="1"/>
</dbReference>
<sequence length="272" mass="32247">YIDDFFFTSNESLNKINQMLDEANHFHPNIKLVRQIGTSLSFLDVFIENKNGILVTSVYHKEAAEPYIVPFKSDHPRHVFRNIIEGALLRAIRYSSTLDIFNQERRTIQLMLLYNGYPPRFIYTRFKEFLSQYISSSSSFYLLIPSCIETEIQFSTMRTKVLQQKTDAEHQLLYRVATITDNEQDEQAKDKFNQIKQQKEDKWDKCVIVHYKHEQRFATYKRDFHQLWNDLFNGTPILNTKLIVGNRNNLNTKEELVSKRPVMLSTTKNKYP</sequence>
<evidence type="ECO:0000313" key="4">
    <source>
        <dbReference type="Proteomes" id="UP000682733"/>
    </source>
</evidence>
<dbReference type="EMBL" id="CAJNOK010020810">
    <property type="protein sequence ID" value="CAF1322252.1"/>
    <property type="molecule type" value="Genomic_DNA"/>
</dbReference>
<dbReference type="InterPro" id="IPR058912">
    <property type="entry name" value="HTH_animal"/>
</dbReference>
<evidence type="ECO:0000313" key="2">
    <source>
        <dbReference type="EMBL" id="CAF1322252.1"/>
    </source>
</evidence>
<dbReference type="PANTHER" id="PTHR21301">
    <property type="entry name" value="REVERSE TRANSCRIPTASE"/>
    <property type="match status" value="1"/>
</dbReference>
<organism evidence="3 4">
    <name type="scientific">Didymodactylos carnosus</name>
    <dbReference type="NCBI Taxonomy" id="1234261"/>
    <lineage>
        <taxon>Eukaryota</taxon>
        <taxon>Metazoa</taxon>
        <taxon>Spiralia</taxon>
        <taxon>Gnathifera</taxon>
        <taxon>Rotifera</taxon>
        <taxon>Eurotatoria</taxon>
        <taxon>Bdelloidea</taxon>
        <taxon>Philodinida</taxon>
        <taxon>Philodinidae</taxon>
        <taxon>Didymodactylos</taxon>
    </lineage>
</organism>
<protein>
    <recommendedName>
        <fullName evidence="1">Helix-turn-helix domain-containing protein</fullName>
    </recommendedName>
</protein>
<evidence type="ECO:0000259" key="1">
    <source>
        <dbReference type="Pfam" id="PF26215"/>
    </source>
</evidence>
<proteinExistence type="predicted"/>
<dbReference type="Proteomes" id="UP000682733">
    <property type="component" value="Unassembled WGS sequence"/>
</dbReference>
<feature type="domain" description="Helix-turn-helix" evidence="1">
    <location>
        <begin position="67"/>
        <end position="127"/>
    </location>
</feature>
<dbReference type="EMBL" id="CAJOBA010042409">
    <property type="protein sequence ID" value="CAF4132480.1"/>
    <property type="molecule type" value="Genomic_DNA"/>
</dbReference>
<name>A0A8S2R574_9BILA</name>
<gene>
    <name evidence="2" type="ORF">OVA965_LOCUS29493</name>
    <name evidence="3" type="ORF">TMI583_LOCUS30261</name>
</gene>
<accession>A0A8S2R574</accession>
<dbReference type="AlphaFoldDB" id="A0A8S2R574"/>